<evidence type="ECO:0000256" key="9">
    <source>
        <dbReference type="PIRSR" id="PIRSR004692-2"/>
    </source>
</evidence>
<dbReference type="InterPro" id="IPR000644">
    <property type="entry name" value="CBS_dom"/>
</dbReference>
<dbReference type="EMBL" id="CP014544">
    <property type="protein sequence ID" value="AMO69479.1"/>
    <property type="molecule type" value="Genomic_DNA"/>
</dbReference>
<dbReference type="Gene3D" id="3.10.580.10">
    <property type="entry name" value="CBS-domain"/>
    <property type="match status" value="1"/>
</dbReference>
<feature type="domain" description="CBS" evidence="12">
    <location>
        <begin position="205"/>
        <end position="263"/>
    </location>
</feature>
<dbReference type="FunFam" id="3.10.580.10:FF:000007">
    <property type="entry name" value="Arabinose 5-phosphate isomerase"/>
    <property type="match status" value="1"/>
</dbReference>
<evidence type="ECO:0000256" key="3">
    <source>
        <dbReference type="ARBA" id="ARBA00011881"/>
    </source>
</evidence>
<dbReference type="PROSITE" id="PS51371">
    <property type="entry name" value="CBS"/>
    <property type="match status" value="2"/>
</dbReference>
<feature type="domain" description="CBS" evidence="12">
    <location>
        <begin position="272"/>
        <end position="324"/>
    </location>
</feature>
<keyword evidence="9" id="KW-0862">Zinc</keyword>
<dbReference type="GO" id="GO:0097367">
    <property type="term" value="F:carbohydrate derivative binding"/>
    <property type="evidence" value="ECO:0007669"/>
    <property type="project" value="InterPro"/>
</dbReference>
<evidence type="ECO:0000256" key="2">
    <source>
        <dbReference type="ARBA" id="ARBA00008165"/>
    </source>
</evidence>
<evidence type="ECO:0000256" key="7">
    <source>
        <dbReference type="ARBA" id="ARBA00060658"/>
    </source>
</evidence>
<dbReference type="STRING" id="1470434.AZF00_14720"/>
<dbReference type="GO" id="GO:1901135">
    <property type="term" value="P:carbohydrate derivative metabolic process"/>
    <property type="evidence" value="ECO:0007669"/>
    <property type="project" value="InterPro"/>
</dbReference>
<dbReference type="SUPFAM" id="SSF53697">
    <property type="entry name" value="SIS domain"/>
    <property type="match status" value="1"/>
</dbReference>
<evidence type="ECO:0000259" key="13">
    <source>
        <dbReference type="PROSITE" id="PS51464"/>
    </source>
</evidence>
<evidence type="ECO:0000256" key="5">
    <source>
        <dbReference type="ARBA" id="ARBA00023122"/>
    </source>
</evidence>
<evidence type="ECO:0000259" key="12">
    <source>
        <dbReference type="PROSITE" id="PS51371"/>
    </source>
</evidence>
<dbReference type="InterPro" id="IPR001347">
    <property type="entry name" value="SIS_dom"/>
</dbReference>
<evidence type="ECO:0000313" key="14">
    <source>
        <dbReference type="EMBL" id="AMO69479.1"/>
    </source>
</evidence>
<feature type="domain" description="SIS" evidence="13">
    <location>
        <begin position="36"/>
        <end position="179"/>
    </location>
</feature>
<comment type="catalytic activity">
    <reaction evidence="8">
        <text>D-arabinose 5-phosphate = D-ribulose 5-phosphate</text>
        <dbReference type="Rhea" id="RHEA:23104"/>
        <dbReference type="ChEBI" id="CHEBI:57693"/>
        <dbReference type="ChEBI" id="CHEBI:58121"/>
        <dbReference type="EC" id="5.3.1.13"/>
    </reaction>
</comment>
<feature type="site" description="Catalytically relevant" evidence="10">
    <location>
        <position position="54"/>
    </location>
</feature>
<dbReference type="PIRSF" id="PIRSF004692">
    <property type="entry name" value="KdsD_KpsF"/>
    <property type="match status" value="1"/>
</dbReference>
<evidence type="ECO:0000256" key="6">
    <source>
        <dbReference type="ARBA" id="ARBA00023235"/>
    </source>
</evidence>
<dbReference type="InterPro" id="IPR050986">
    <property type="entry name" value="GutQ/KpsF_isomerases"/>
</dbReference>
<dbReference type="Pfam" id="PF01380">
    <property type="entry name" value="SIS"/>
    <property type="match status" value="1"/>
</dbReference>
<dbReference type="PROSITE" id="PS51464">
    <property type="entry name" value="SIS"/>
    <property type="match status" value="1"/>
</dbReference>
<dbReference type="EC" id="5.3.1.13" evidence="8"/>
<reference evidence="14 15" key="1">
    <citation type="submission" date="2015-12" db="EMBL/GenBank/DDBJ databases">
        <authorList>
            <person name="Shamseldin A."/>
            <person name="Moawad H."/>
            <person name="Abd El-Rahim W.M."/>
            <person name="Sadowsky M.J."/>
        </authorList>
    </citation>
    <scope>NUCLEOTIDE SEQUENCE [LARGE SCALE GENOMIC DNA]</scope>
    <source>
        <strain evidence="14 15">SM2</strain>
    </source>
</reference>
<dbReference type="Pfam" id="PF00571">
    <property type="entry name" value="CBS"/>
    <property type="match status" value="2"/>
</dbReference>
<dbReference type="NCBIfam" id="TIGR00393">
    <property type="entry name" value="kpsF"/>
    <property type="match status" value="1"/>
</dbReference>
<dbReference type="GO" id="GO:0005975">
    <property type="term" value="P:carbohydrate metabolic process"/>
    <property type="evidence" value="ECO:0007669"/>
    <property type="project" value="InterPro"/>
</dbReference>
<evidence type="ECO:0000256" key="11">
    <source>
        <dbReference type="PROSITE-ProRule" id="PRU00703"/>
    </source>
</evidence>
<evidence type="ECO:0000256" key="4">
    <source>
        <dbReference type="ARBA" id="ARBA00022737"/>
    </source>
</evidence>
<dbReference type="InterPro" id="IPR046342">
    <property type="entry name" value="CBS_dom_sf"/>
</dbReference>
<keyword evidence="9" id="KW-0479">Metal-binding</keyword>
<name>A0A127M8A2_9GAMM</name>
<evidence type="ECO:0000313" key="15">
    <source>
        <dbReference type="Proteomes" id="UP000074119"/>
    </source>
</evidence>
<dbReference type="CDD" id="cd05014">
    <property type="entry name" value="SIS_Kpsf"/>
    <property type="match status" value="1"/>
</dbReference>
<evidence type="ECO:0000256" key="8">
    <source>
        <dbReference type="PIRNR" id="PIRNR004692"/>
    </source>
</evidence>
<feature type="site" description="Catalytically relevant" evidence="10">
    <location>
        <position position="106"/>
    </location>
</feature>
<comment type="pathway">
    <text evidence="1">Bacterial outer membrane biogenesis; lipopolysaccharide biosynthesis.</text>
</comment>
<feature type="site" description="Catalytically relevant" evidence="10">
    <location>
        <position position="147"/>
    </location>
</feature>
<dbReference type="Proteomes" id="UP000074119">
    <property type="component" value="Chromosome"/>
</dbReference>
<dbReference type="InterPro" id="IPR035474">
    <property type="entry name" value="SIS_Kpsf"/>
</dbReference>
<dbReference type="InterPro" id="IPR004800">
    <property type="entry name" value="KdsD/KpsF-type"/>
</dbReference>
<evidence type="ECO:0000256" key="10">
    <source>
        <dbReference type="PIRSR" id="PIRSR004692-3"/>
    </source>
</evidence>
<evidence type="ECO:0000256" key="1">
    <source>
        <dbReference type="ARBA" id="ARBA00004756"/>
    </source>
</evidence>
<comment type="pathway">
    <text evidence="7">Carbohydrate biosynthesis; 3-deoxy-D-manno-octulosonate biosynthesis; 3-deoxy-D-manno-octulosonate from D-ribulose 5-phosphate: step 1/3.</text>
</comment>
<keyword evidence="5 11" id="KW-0129">CBS domain</keyword>
<protein>
    <recommendedName>
        <fullName evidence="8">Arabinose 5-phosphate isomerase</fullName>
        <shortName evidence="8">API</shortName>
        <ecNumber evidence="8">5.3.1.13</ecNumber>
    </recommendedName>
</protein>
<dbReference type="RefSeq" id="WP_008251630.1">
    <property type="nucleotide sequence ID" value="NZ_CP014544.1"/>
</dbReference>
<gene>
    <name evidence="14" type="ORF">AZF00_14720</name>
</gene>
<feature type="site" description="Catalytically relevant" evidence="10">
    <location>
        <position position="188"/>
    </location>
</feature>
<dbReference type="GO" id="GO:0046872">
    <property type="term" value="F:metal ion binding"/>
    <property type="evidence" value="ECO:0007669"/>
    <property type="project" value="UniProtKB-KW"/>
</dbReference>
<dbReference type="AlphaFoldDB" id="A0A127M8A2"/>
<dbReference type="FunFam" id="3.40.50.10490:FF:000011">
    <property type="entry name" value="Arabinose 5-phosphate isomerase"/>
    <property type="match status" value="1"/>
</dbReference>
<dbReference type="Gene3D" id="3.40.50.10490">
    <property type="entry name" value="Glucose-6-phosphate isomerase like protein, domain 1"/>
    <property type="match status" value="1"/>
</dbReference>
<dbReference type="PANTHER" id="PTHR42745">
    <property type="match status" value="1"/>
</dbReference>
<keyword evidence="6 8" id="KW-0413">Isomerase</keyword>
<keyword evidence="4" id="KW-0677">Repeat</keyword>
<feature type="binding site" evidence="9">
    <location>
        <position position="77"/>
    </location>
    <ligand>
        <name>Zn(2+)</name>
        <dbReference type="ChEBI" id="CHEBI:29105"/>
    </ligand>
</feature>
<dbReference type="CDD" id="cd04604">
    <property type="entry name" value="CBS_pair_SIS_assoc"/>
    <property type="match status" value="1"/>
</dbReference>
<organism evidence="14 15">
    <name type="scientific">Zhongshania aliphaticivorans</name>
    <dbReference type="NCBI Taxonomy" id="1470434"/>
    <lineage>
        <taxon>Bacteria</taxon>
        <taxon>Pseudomonadati</taxon>
        <taxon>Pseudomonadota</taxon>
        <taxon>Gammaproteobacteria</taxon>
        <taxon>Cellvibrionales</taxon>
        <taxon>Spongiibacteraceae</taxon>
        <taxon>Zhongshania</taxon>
    </lineage>
</organism>
<dbReference type="SMART" id="SM00116">
    <property type="entry name" value="CBS"/>
    <property type="match status" value="2"/>
</dbReference>
<sequence length="324" mass="33569">MTNSTSYTSSALRVIRMERDAVAVLADRIDESFSQACDILMGCKGRVVVTGMGKSGHIGNKIAATLASTGTPAFFVHPGEASHGDLGMITAGDVVIALSNSGTTGELITILPLLKLLAVPVIALTGNPNSELATTADVHLNVGVAEEACPLNLAPTSSTTVTLVMGDALAIALLEARGFTANDFALSHPGGALGRRLILKIDSIMHTGDSIPKISLGSALSGALLEMSSKTLGMTTVVDDAGVLVGIFTDGDLRRAIDRGIDIHKCPIDDIMTRNCRTIKPGTMAAEALRIMEDNKITVLVAVNEDGQPVGVIHTHDLLKAGVA</sequence>
<dbReference type="KEGG" id="zal:AZF00_14720"/>
<comment type="subunit">
    <text evidence="3">Homotetramer.</text>
</comment>
<dbReference type="GO" id="GO:0019146">
    <property type="term" value="F:arabinose-5-phosphate isomerase activity"/>
    <property type="evidence" value="ECO:0007669"/>
    <property type="project" value="UniProtKB-EC"/>
</dbReference>
<comment type="similarity">
    <text evidence="2 8">Belongs to the SIS family. GutQ/KpsF subfamily.</text>
</comment>
<proteinExistence type="inferred from homology"/>
<dbReference type="PANTHER" id="PTHR42745:SF1">
    <property type="entry name" value="ARABINOSE 5-PHOSPHATE ISOMERASE KDSD"/>
    <property type="match status" value="1"/>
</dbReference>
<dbReference type="InterPro" id="IPR046348">
    <property type="entry name" value="SIS_dom_sf"/>
</dbReference>
<accession>A0A127M8A2</accession>